<accession>A0A8J3NK24</accession>
<comment type="caution">
    <text evidence="2">The sequence shown here is derived from an EMBL/GenBank/DDBJ whole genome shotgun (WGS) entry which is preliminary data.</text>
</comment>
<evidence type="ECO:0000313" key="2">
    <source>
        <dbReference type="EMBL" id="GIF82603.1"/>
    </source>
</evidence>
<dbReference type="EMBL" id="BONF01000021">
    <property type="protein sequence ID" value="GIF82603.1"/>
    <property type="molecule type" value="Genomic_DNA"/>
</dbReference>
<proteinExistence type="predicted"/>
<evidence type="ECO:0000256" key="1">
    <source>
        <dbReference type="SAM" id="MobiDB-lite"/>
    </source>
</evidence>
<dbReference type="RefSeq" id="WP_203748092.1">
    <property type="nucleotide sequence ID" value="NZ_BONF01000021.1"/>
</dbReference>
<reference evidence="2 3" key="1">
    <citation type="submission" date="2021-01" db="EMBL/GenBank/DDBJ databases">
        <title>Whole genome shotgun sequence of Catellatospora bangladeshensis NBRC 107357.</title>
        <authorList>
            <person name="Komaki H."/>
            <person name="Tamura T."/>
        </authorList>
    </citation>
    <scope>NUCLEOTIDE SEQUENCE [LARGE SCALE GENOMIC DNA]</scope>
    <source>
        <strain evidence="2 3">NBRC 107357</strain>
    </source>
</reference>
<gene>
    <name evidence="2" type="ORF">Cba03nite_39520</name>
</gene>
<sequence length="419" mass="46085">MQHGADFDFSVFLGDVNLHVPYAYSHREDLRARVLHHAVLAEPLIVADSHSLNSPMLRSLFAREDGARFAGHDLGELLRRGDLRVSRRDALGAEKVPVTSFRQIQDDHLARGVTDVPPPAYGDWLDEVTEGRVIEFVAEVVAGNFKRGFLARLDRRLADATSSTPRDYLHVLHEFRGWADDQQLLLYRAIRDKKEALEKTAGRESMEALEFVERSASGSYHLAVPTSIATAVSGPRSDELVELPPSIRPTGSTTLPTSIINPTVWQHVPVDAVIEILELPSRQKMLLDLARVRHAGDAKVDPLMGSMGLFADEVEQILDRAFSTGDPAHEMVLASMRRARRKARVTAICDDSNGTTGVRMHVPGEAAAAPQGFFDVLHIPVLVTDSQPWVEQDDRTDTPNNRVVAGTDVSPGPSSPTTA</sequence>
<feature type="region of interest" description="Disordered" evidence="1">
    <location>
        <begin position="388"/>
        <end position="419"/>
    </location>
</feature>
<name>A0A8J3NK24_9ACTN</name>
<dbReference type="Proteomes" id="UP000601223">
    <property type="component" value="Unassembled WGS sequence"/>
</dbReference>
<dbReference type="AlphaFoldDB" id="A0A8J3NK24"/>
<keyword evidence="3" id="KW-1185">Reference proteome</keyword>
<organism evidence="2 3">
    <name type="scientific">Catellatospora bangladeshensis</name>
    <dbReference type="NCBI Taxonomy" id="310355"/>
    <lineage>
        <taxon>Bacteria</taxon>
        <taxon>Bacillati</taxon>
        <taxon>Actinomycetota</taxon>
        <taxon>Actinomycetes</taxon>
        <taxon>Micromonosporales</taxon>
        <taxon>Micromonosporaceae</taxon>
        <taxon>Catellatospora</taxon>
    </lineage>
</organism>
<protein>
    <submittedName>
        <fullName evidence="2">Uncharacterized protein</fullName>
    </submittedName>
</protein>
<evidence type="ECO:0000313" key="3">
    <source>
        <dbReference type="Proteomes" id="UP000601223"/>
    </source>
</evidence>